<dbReference type="SUPFAM" id="SSF51004">
    <property type="entry name" value="C-terminal (heme d1) domain of cytochrome cd1-nitrite reductase"/>
    <property type="match status" value="1"/>
</dbReference>
<evidence type="ECO:0000313" key="3">
    <source>
        <dbReference type="EMBL" id="MFC0863982.1"/>
    </source>
</evidence>
<keyword evidence="4" id="KW-1185">Reference proteome</keyword>
<feature type="region of interest" description="Disordered" evidence="1">
    <location>
        <begin position="21"/>
        <end position="44"/>
    </location>
</feature>
<dbReference type="PROSITE" id="PS51257">
    <property type="entry name" value="PROKAR_LIPOPROTEIN"/>
    <property type="match status" value="1"/>
</dbReference>
<sequence>MSRPRPLIALAGLLLMTAACTTAPPSSQPPSQPPSQQSVPPSTDEIKHSANMKLVANVPLDPPFDGPNAWGTDLAFQGGYAFVGNFEGFTIHDISDPTQPKVTARVKCPGGQNDISVSGDLLFVSVDMARSNDTCESGRGSFADTNWEGIRIFDISDKARPRYVKSVQTDCGSHTHTIVPGKQADRLYLYTSSTGQPESAICPAPQGISIVEVPVQNPEAARVVAKPRLFKTCHDVTSYPEKDLAAAACIGDGWLLDISDPVKPRVLQRITDKVNFSIWHSATFNDAGTKIVFSDELGGGAQPTCSSPDERTKGAAAIYDLTPDRRLELRGYYKIPRLQGPTENCVAHNGALIPVPGRDIMVQAWYQGGVSVWDFTDSRRPREIAFFERGPLDPKLQLGGSWSAYYYNGYIYSSDITKGLDVLRLDDPITDPAESLRLTELNAQTQRSYGGA</sequence>
<dbReference type="Pfam" id="PF08309">
    <property type="entry name" value="LVIVD"/>
    <property type="match status" value="2"/>
</dbReference>
<dbReference type="Proteomes" id="UP001589870">
    <property type="component" value="Unassembled WGS sequence"/>
</dbReference>
<gene>
    <name evidence="3" type="ORF">ACFHYQ_16900</name>
</gene>
<reference evidence="3 4" key="1">
    <citation type="submission" date="2024-09" db="EMBL/GenBank/DDBJ databases">
        <authorList>
            <person name="Sun Q."/>
            <person name="Mori K."/>
        </authorList>
    </citation>
    <scope>NUCLEOTIDE SEQUENCE [LARGE SCALE GENOMIC DNA]</scope>
    <source>
        <strain evidence="3 4">TBRC 1851</strain>
    </source>
</reference>
<protein>
    <submittedName>
        <fullName evidence="3">LVIVD repeat-containing protein</fullName>
    </submittedName>
</protein>
<dbReference type="InterPro" id="IPR011048">
    <property type="entry name" value="Haem_d1_sf"/>
</dbReference>
<feature type="chain" id="PRO_5045651930" evidence="2">
    <location>
        <begin position="23"/>
        <end position="452"/>
    </location>
</feature>
<feature type="signal peptide" evidence="2">
    <location>
        <begin position="1"/>
        <end position="22"/>
    </location>
</feature>
<organism evidence="3 4">
    <name type="scientific">Sphaerimonospora cavernae</name>
    <dbReference type="NCBI Taxonomy" id="1740611"/>
    <lineage>
        <taxon>Bacteria</taxon>
        <taxon>Bacillati</taxon>
        <taxon>Actinomycetota</taxon>
        <taxon>Actinomycetes</taxon>
        <taxon>Streptosporangiales</taxon>
        <taxon>Streptosporangiaceae</taxon>
        <taxon>Sphaerimonospora</taxon>
    </lineage>
</organism>
<accession>A0ABV6U6A6</accession>
<dbReference type="InterPro" id="IPR013211">
    <property type="entry name" value="LVIVD"/>
</dbReference>
<keyword evidence="2" id="KW-0732">Signal</keyword>
<dbReference type="EMBL" id="JBHMQT010000036">
    <property type="protein sequence ID" value="MFC0863982.1"/>
    <property type="molecule type" value="Genomic_DNA"/>
</dbReference>
<comment type="caution">
    <text evidence="3">The sequence shown here is derived from an EMBL/GenBank/DDBJ whole genome shotgun (WGS) entry which is preliminary data.</text>
</comment>
<evidence type="ECO:0000256" key="2">
    <source>
        <dbReference type="SAM" id="SignalP"/>
    </source>
</evidence>
<name>A0ABV6U6A6_9ACTN</name>
<evidence type="ECO:0000313" key="4">
    <source>
        <dbReference type="Proteomes" id="UP001589870"/>
    </source>
</evidence>
<proteinExistence type="predicted"/>
<dbReference type="RefSeq" id="WP_394302105.1">
    <property type="nucleotide sequence ID" value="NZ_JBHMQT010000036.1"/>
</dbReference>
<evidence type="ECO:0000256" key="1">
    <source>
        <dbReference type="SAM" id="MobiDB-lite"/>
    </source>
</evidence>